<dbReference type="AlphaFoldDB" id="I0H2V4"/>
<dbReference type="Proteomes" id="UP000007882">
    <property type="component" value="Chromosome"/>
</dbReference>
<dbReference type="PATRIC" id="fig|512565.3.peg.2119"/>
<dbReference type="KEGG" id="ams:AMIS_21210"/>
<dbReference type="STRING" id="512565.AMIS_21210"/>
<sequence>MTDTTWPPPWTLKPAHSDPEIIREYGEDEQPLPEFVHWAIGWGFALNAGPCDHEDDHSPLTISAHFGDDDLARGFVKREVSPAQLREFARLLLNVAAAHEQRTAVA</sequence>
<dbReference type="EMBL" id="AP012319">
    <property type="protein sequence ID" value="BAL87341.1"/>
    <property type="molecule type" value="Genomic_DNA"/>
</dbReference>
<reference evidence="1 2" key="1">
    <citation type="submission" date="2012-02" db="EMBL/GenBank/DDBJ databases">
        <title>Complete genome sequence of Actinoplanes missouriensis 431 (= NBRC 102363).</title>
        <authorList>
            <person name="Ohnishi Y."/>
            <person name="Ishikawa J."/>
            <person name="Sekine M."/>
            <person name="Hosoyama A."/>
            <person name="Harada T."/>
            <person name="Narita H."/>
            <person name="Hata T."/>
            <person name="Konno Y."/>
            <person name="Tutikane K."/>
            <person name="Fujita N."/>
            <person name="Horinouchi S."/>
            <person name="Hayakawa M."/>
        </authorList>
    </citation>
    <scope>NUCLEOTIDE SEQUENCE [LARGE SCALE GENOMIC DNA]</scope>
    <source>
        <strain evidence="2">ATCC 14538 / DSM 43046 / CBS 188.64 / JCM 3121 / NBRC 102363 / NCIMB 12654 / NRRL B-3342 / UNCC 431</strain>
    </source>
</reference>
<dbReference type="RefSeq" id="WP_014442236.1">
    <property type="nucleotide sequence ID" value="NC_017093.1"/>
</dbReference>
<organism evidence="1 2">
    <name type="scientific">Actinoplanes missouriensis (strain ATCC 14538 / DSM 43046 / CBS 188.64 / JCM 3121 / NBRC 102363 / NCIMB 12654 / NRRL B-3342 / UNCC 431)</name>
    <dbReference type="NCBI Taxonomy" id="512565"/>
    <lineage>
        <taxon>Bacteria</taxon>
        <taxon>Bacillati</taxon>
        <taxon>Actinomycetota</taxon>
        <taxon>Actinomycetes</taxon>
        <taxon>Micromonosporales</taxon>
        <taxon>Micromonosporaceae</taxon>
        <taxon>Actinoplanes</taxon>
    </lineage>
</organism>
<evidence type="ECO:0000313" key="2">
    <source>
        <dbReference type="Proteomes" id="UP000007882"/>
    </source>
</evidence>
<keyword evidence="2" id="KW-1185">Reference proteome</keyword>
<name>I0H2V4_ACTM4</name>
<gene>
    <name evidence="1" type="ordered locus">AMIS_21210</name>
</gene>
<proteinExistence type="predicted"/>
<evidence type="ECO:0000313" key="1">
    <source>
        <dbReference type="EMBL" id="BAL87341.1"/>
    </source>
</evidence>
<protein>
    <submittedName>
        <fullName evidence="1">Uncharacterized protein</fullName>
    </submittedName>
</protein>
<accession>I0H2V4</accession>
<dbReference type="HOGENOM" id="CLU_2217368_0_0_11"/>